<dbReference type="Proteomes" id="UP000186922">
    <property type="component" value="Unassembled WGS sequence"/>
</dbReference>
<gene>
    <name evidence="2" type="primary">RvY_13663-1</name>
    <name evidence="2" type="synonym">RvY_13663.1</name>
    <name evidence="2" type="ORF">RvY_13663</name>
</gene>
<organism evidence="2 3">
    <name type="scientific">Ramazzottius varieornatus</name>
    <name type="common">Water bear</name>
    <name type="synonym">Tardigrade</name>
    <dbReference type="NCBI Taxonomy" id="947166"/>
    <lineage>
        <taxon>Eukaryota</taxon>
        <taxon>Metazoa</taxon>
        <taxon>Ecdysozoa</taxon>
        <taxon>Tardigrada</taxon>
        <taxon>Eutardigrada</taxon>
        <taxon>Parachela</taxon>
        <taxon>Hypsibioidea</taxon>
        <taxon>Ramazzottiidae</taxon>
        <taxon>Ramazzottius</taxon>
    </lineage>
</organism>
<keyword evidence="3" id="KW-1185">Reference proteome</keyword>
<comment type="caution">
    <text evidence="2">The sequence shown here is derived from an EMBL/GenBank/DDBJ whole genome shotgun (WGS) entry which is preliminary data.</text>
</comment>
<accession>A0A1D1VW49</accession>
<dbReference type="OrthoDB" id="10402528at2759"/>
<proteinExistence type="predicted"/>
<reference evidence="2 3" key="1">
    <citation type="journal article" date="2016" name="Nat. Commun.">
        <title>Extremotolerant tardigrade genome and improved radiotolerance of human cultured cells by tardigrade-unique protein.</title>
        <authorList>
            <person name="Hashimoto T."/>
            <person name="Horikawa D.D."/>
            <person name="Saito Y."/>
            <person name="Kuwahara H."/>
            <person name="Kozuka-Hata H."/>
            <person name="Shin-I T."/>
            <person name="Minakuchi Y."/>
            <person name="Ohishi K."/>
            <person name="Motoyama A."/>
            <person name="Aizu T."/>
            <person name="Enomoto A."/>
            <person name="Kondo K."/>
            <person name="Tanaka S."/>
            <person name="Hara Y."/>
            <person name="Koshikawa S."/>
            <person name="Sagara H."/>
            <person name="Miura T."/>
            <person name="Yokobori S."/>
            <person name="Miyagawa K."/>
            <person name="Suzuki Y."/>
            <person name="Kubo T."/>
            <person name="Oyama M."/>
            <person name="Kohara Y."/>
            <person name="Fujiyama A."/>
            <person name="Arakawa K."/>
            <person name="Katayama T."/>
            <person name="Toyoda A."/>
            <person name="Kunieda T."/>
        </authorList>
    </citation>
    <scope>NUCLEOTIDE SEQUENCE [LARGE SCALE GENOMIC DNA]</scope>
    <source>
        <strain evidence="2 3">YOKOZUNA-1</strain>
    </source>
</reference>
<protein>
    <recommendedName>
        <fullName evidence="4">WAP domain-containing protein</fullName>
    </recommendedName>
</protein>
<feature type="signal peptide" evidence="1">
    <location>
        <begin position="1"/>
        <end position="25"/>
    </location>
</feature>
<feature type="chain" id="PRO_5008898911" description="WAP domain-containing protein" evidence="1">
    <location>
        <begin position="26"/>
        <end position="86"/>
    </location>
</feature>
<dbReference type="AlphaFoldDB" id="A0A1D1VW49"/>
<evidence type="ECO:0000313" key="3">
    <source>
        <dbReference type="Proteomes" id="UP000186922"/>
    </source>
</evidence>
<sequence length="86" mass="8899">MMAIKFILFSTVLVVALISVTTIDAASKLGVGDGLPCTGNQDCLWGTQCHDSNPADHIPASCKKCFRTCSLSTNCPGGACKNGCCS</sequence>
<evidence type="ECO:0000256" key="1">
    <source>
        <dbReference type="SAM" id="SignalP"/>
    </source>
</evidence>
<dbReference type="EMBL" id="BDGG01000009">
    <property type="protein sequence ID" value="GAV03204.1"/>
    <property type="molecule type" value="Genomic_DNA"/>
</dbReference>
<evidence type="ECO:0000313" key="2">
    <source>
        <dbReference type="EMBL" id="GAV03204.1"/>
    </source>
</evidence>
<keyword evidence="1" id="KW-0732">Signal</keyword>
<name>A0A1D1VW49_RAMVA</name>
<evidence type="ECO:0008006" key="4">
    <source>
        <dbReference type="Google" id="ProtNLM"/>
    </source>
</evidence>